<dbReference type="Proteomes" id="UP000011131">
    <property type="component" value="Chromosome"/>
</dbReference>
<proteinExistence type="predicted"/>
<feature type="chain" id="PRO_5003984030" description="Lipoprotein" evidence="1">
    <location>
        <begin position="27"/>
        <end position="184"/>
    </location>
</feature>
<dbReference type="EMBL" id="CP004025">
    <property type="protein sequence ID" value="AGC41759.1"/>
    <property type="molecule type" value="Genomic_DNA"/>
</dbReference>
<protein>
    <recommendedName>
        <fullName evidence="4">Lipoprotein</fullName>
    </recommendedName>
</protein>
<feature type="signal peptide" evidence="1">
    <location>
        <begin position="1"/>
        <end position="26"/>
    </location>
</feature>
<sequence length="184" mass="19856">MALLRNLSVCLAAFLGVFLHASPVMAQTPVSCGAVVAGYLDGPHAGSEWLEVIGTRVVSRGVFGFSSFTMQDTFQIESTPLHTAPAAARADFIASRSGSTAYSGYFHEVFPGRGNGDEDRWQFWIARSGALYLRSVTWNGAWATVQNVTCYTGDTGQLVAVGTTATPGFGVDFWTFVMRRNELI</sequence>
<evidence type="ECO:0000313" key="2">
    <source>
        <dbReference type="EMBL" id="AGC41759.1"/>
    </source>
</evidence>
<evidence type="ECO:0008006" key="4">
    <source>
        <dbReference type="Google" id="ProtNLM"/>
    </source>
</evidence>
<reference evidence="2 3" key="1">
    <citation type="journal article" date="2013" name="Genome Announc.">
        <title>Complete genome sequence of Myxococcus stipitatus strain DSM 14675, a fruiting myxobacterium.</title>
        <authorList>
            <person name="Huntley S."/>
            <person name="Kneip S."/>
            <person name="Treuner-Lange A."/>
            <person name="Sogaard-Andersen L."/>
        </authorList>
    </citation>
    <scope>NUCLEOTIDE SEQUENCE [LARGE SCALE GENOMIC DNA]</scope>
    <source>
        <strain evidence="3">DSM 14675 / JCM 12634 / Mx s8</strain>
    </source>
</reference>
<dbReference type="PATRIC" id="fig|1278073.3.peg.424"/>
<dbReference type="KEGG" id="msd:MYSTI_00407"/>
<keyword evidence="3" id="KW-1185">Reference proteome</keyword>
<dbReference type="AlphaFoldDB" id="L7U5J9"/>
<gene>
    <name evidence="2" type="ordered locus">MYSTI_00407</name>
</gene>
<dbReference type="OrthoDB" id="5520748at2"/>
<name>L7U5J9_MYXSD</name>
<dbReference type="HOGENOM" id="CLU_1466723_0_0_7"/>
<evidence type="ECO:0000256" key="1">
    <source>
        <dbReference type="SAM" id="SignalP"/>
    </source>
</evidence>
<keyword evidence="1" id="KW-0732">Signal</keyword>
<accession>L7U5J9</accession>
<dbReference type="RefSeq" id="WP_015346022.1">
    <property type="nucleotide sequence ID" value="NC_020126.1"/>
</dbReference>
<evidence type="ECO:0000313" key="3">
    <source>
        <dbReference type="Proteomes" id="UP000011131"/>
    </source>
</evidence>
<organism evidence="2 3">
    <name type="scientific">Myxococcus stipitatus (strain DSM 14675 / JCM 12634 / Mx s8)</name>
    <dbReference type="NCBI Taxonomy" id="1278073"/>
    <lineage>
        <taxon>Bacteria</taxon>
        <taxon>Pseudomonadati</taxon>
        <taxon>Myxococcota</taxon>
        <taxon>Myxococcia</taxon>
        <taxon>Myxococcales</taxon>
        <taxon>Cystobacterineae</taxon>
        <taxon>Myxococcaceae</taxon>
        <taxon>Myxococcus</taxon>
    </lineage>
</organism>